<dbReference type="Pfam" id="PF04055">
    <property type="entry name" value="Radical_SAM"/>
    <property type="match status" value="1"/>
</dbReference>
<dbReference type="SFLD" id="SFLDG01082">
    <property type="entry name" value="B12-binding_domain_containing"/>
    <property type="match status" value="1"/>
</dbReference>
<dbReference type="CDD" id="cd01335">
    <property type="entry name" value="Radical_SAM"/>
    <property type="match status" value="1"/>
</dbReference>
<dbReference type="InterPro" id="IPR007197">
    <property type="entry name" value="rSAM"/>
</dbReference>
<dbReference type="SFLD" id="SFLDS00029">
    <property type="entry name" value="Radical_SAM"/>
    <property type="match status" value="1"/>
</dbReference>
<dbReference type="InterPro" id="IPR006638">
    <property type="entry name" value="Elp3/MiaA/NifB-like_rSAM"/>
</dbReference>
<dbReference type="InterPro" id="IPR010723">
    <property type="entry name" value="HemN_C"/>
</dbReference>
<dbReference type="RefSeq" id="WP_354635255.1">
    <property type="nucleotide sequence ID" value="NZ_CP159837.1"/>
</dbReference>
<accession>A0AAU8JEF4</accession>
<dbReference type="GO" id="GO:0005737">
    <property type="term" value="C:cytoplasm"/>
    <property type="evidence" value="ECO:0007669"/>
    <property type="project" value="TreeGrafter"/>
</dbReference>
<dbReference type="PROSITE" id="PS51918">
    <property type="entry name" value="RADICAL_SAM"/>
    <property type="match status" value="1"/>
</dbReference>
<dbReference type="GO" id="GO:0006779">
    <property type="term" value="P:porphyrin-containing compound biosynthetic process"/>
    <property type="evidence" value="ECO:0007669"/>
    <property type="project" value="TreeGrafter"/>
</dbReference>
<evidence type="ECO:0000256" key="2">
    <source>
        <dbReference type="ARBA" id="ARBA00022691"/>
    </source>
</evidence>
<evidence type="ECO:0000256" key="1">
    <source>
        <dbReference type="ARBA" id="ARBA00017228"/>
    </source>
</evidence>
<feature type="domain" description="Radical SAM core" evidence="6">
    <location>
        <begin position="48"/>
        <end position="285"/>
    </location>
</feature>
<keyword evidence="2" id="KW-0949">S-adenosyl-L-methionine</keyword>
<dbReference type="SUPFAM" id="SSF102114">
    <property type="entry name" value="Radical SAM enzymes"/>
    <property type="match status" value="1"/>
</dbReference>
<protein>
    <recommendedName>
        <fullName evidence="1">Heme chaperone HemW</fullName>
    </recommendedName>
</protein>
<dbReference type="AlphaFoldDB" id="A0AAU8JEF4"/>
<dbReference type="PANTHER" id="PTHR13932:SF5">
    <property type="entry name" value="RADICAL S-ADENOSYL METHIONINE DOMAIN-CONTAINING PROTEIN 1, MITOCHONDRIAL"/>
    <property type="match status" value="1"/>
</dbReference>
<dbReference type="InterPro" id="IPR058240">
    <property type="entry name" value="rSAM_sf"/>
</dbReference>
<evidence type="ECO:0000256" key="5">
    <source>
        <dbReference type="ARBA" id="ARBA00023014"/>
    </source>
</evidence>
<dbReference type="GO" id="GO:0046872">
    <property type="term" value="F:metal ion binding"/>
    <property type="evidence" value="ECO:0007669"/>
    <property type="project" value="UniProtKB-KW"/>
</dbReference>
<dbReference type="Gene3D" id="3.20.20.70">
    <property type="entry name" value="Aldolase class I"/>
    <property type="match status" value="1"/>
</dbReference>
<dbReference type="InterPro" id="IPR013785">
    <property type="entry name" value="Aldolase_TIM"/>
</dbReference>
<keyword evidence="4" id="KW-0408">Iron</keyword>
<name>A0AAU8JEF4_9CYAN</name>
<evidence type="ECO:0000256" key="4">
    <source>
        <dbReference type="ARBA" id="ARBA00023004"/>
    </source>
</evidence>
<dbReference type="PANTHER" id="PTHR13932">
    <property type="entry name" value="COPROPORPHYRINIGEN III OXIDASE"/>
    <property type="match status" value="1"/>
</dbReference>
<evidence type="ECO:0000259" key="6">
    <source>
        <dbReference type="PROSITE" id="PS51918"/>
    </source>
</evidence>
<evidence type="ECO:0000313" key="7">
    <source>
        <dbReference type="EMBL" id="XCM36672.1"/>
    </source>
</evidence>
<dbReference type="SMART" id="SM00729">
    <property type="entry name" value="Elp3"/>
    <property type="match status" value="1"/>
</dbReference>
<gene>
    <name evidence="7" type="ORF">ABWT76_005445</name>
</gene>
<dbReference type="NCBIfam" id="NF006067">
    <property type="entry name" value="PRK08208.1"/>
    <property type="match status" value="1"/>
</dbReference>
<dbReference type="GO" id="GO:0003824">
    <property type="term" value="F:catalytic activity"/>
    <property type="evidence" value="ECO:0007669"/>
    <property type="project" value="InterPro"/>
</dbReference>
<organism evidence="7">
    <name type="scientific">Planktothricoides raciborskii GIHE-MW2</name>
    <dbReference type="NCBI Taxonomy" id="2792601"/>
    <lineage>
        <taxon>Bacteria</taxon>
        <taxon>Bacillati</taxon>
        <taxon>Cyanobacteriota</taxon>
        <taxon>Cyanophyceae</taxon>
        <taxon>Oscillatoriophycideae</taxon>
        <taxon>Oscillatoriales</taxon>
        <taxon>Oscillatoriaceae</taxon>
        <taxon>Planktothricoides</taxon>
    </lineage>
</organism>
<keyword evidence="5" id="KW-0411">Iron-sulfur</keyword>
<dbReference type="InterPro" id="IPR034505">
    <property type="entry name" value="Coproporphyrinogen-III_oxidase"/>
</dbReference>
<sequence length="446" mass="51215">MNKTEKKRPKLAQLLADSPYQAYVYSYPHKTSYRPIAPPVPLEEVWATEDKQSLFLYIHIPFCEMRCGFCNLFTTVKNNQTLFEEYVQTVQRQAIQVKKALGEATFARFALGGGTPTQLPLPQIEAILNIAEKTMGARLLDIPISVEVSPETVDRDNLKLLRDRGITRLSIGIQSFIDAEVLAVQRRQDVTQVKAALNLMAEANFPTINIDLMYGLPGQTVANWLRSLQEALQFQPQEIYLYPLYVRPLTGLGKTPQEWDDIRLNCYREARSLLLSQGYTQVSLRMFAKASLTASDTPVYCCQNDGMIGLGCGARSYTDTYHYSGEYAVSNLEVNHILNKFIQTSDTAFNYIHYGFKLDQEERRRRHVLLSLLSQEGIDLNHYHHRFNTDIFAELPELTELLTLNLAILENQRFCLTEQGIERSDTIGYWLFSDRVRHLMQEYELK</sequence>
<dbReference type="SFLD" id="SFLDG01065">
    <property type="entry name" value="anaerobic_coproporphyrinogen-I"/>
    <property type="match status" value="1"/>
</dbReference>
<dbReference type="Pfam" id="PF06969">
    <property type="entry name" value="HemN_C"/>
    <property type="match status" value="1"/>
</dbReference>
<keyword evidence="3" id="KW-0479">Metal-binding</keyword>
<proteinExistence type="predicted"/>
<evidence type="ECO:0000256" key="3">
    <source>
        <dbReference type="ARBA" id="ARBA00022723"/>
    </source>
</evidence>
<reference evidence="7" key="1">
    <citation type="submission" date="2024-07" db="EMBL/GenBank/DDBJ databases">
        <authorList>
            <person name="Kim Y.J."/>
            <person name="Jeong J.Y."/>
        </authorList>
    </citation>
    <scope>NUCLEOTIDE SEQUENCE</scope>
    <source>
        <strain evidence="7">GIHE-MW2</strain>
    </source>
</reference>
<dbReference type="GO" id="GO:0051539">
    <property type="term" value="F:4 iron, 4 sulfur cluster binding"/>
    <property type="evidence" value="ECO:0007669"/>
    <property type="project" value="TreeGrafter"/>
</dbReference>
<dbReference type="EMBL" id="CP159837">
    <property type="protein sequence ID" value="XCM36672.1"/>
    <property type="molecule type" value="Genomic_DNA"/>
</dbReference>